<feature type="domain" description="Ketoreductase" evidence="4">
    <location>
        <begin position="2"/>
        <end position="207"/>
    </location>
</feature>
<comment type="caution">
    <text evidence="5">The sequence shown here is derived from an EMBL/GenBank/DDBJ whole genome shotgun (WGS) entry which is preliminary data.</text>
</comment>
<gene>
    <name evidence="5" type="ORF">QF206_05510</name>
</gene>
<dbReference type="PRINTS" id="PR00081">
    <property type="entry name" value="GDHRDH"/>
</dbReference>
<keyword evidence="2 5" id="KW-0560">Oxidoreductase</keyword>
<comment type="similarity">
    <text evidence="1">Belongs to the short-chain dehydrogenases/reductases (SDR) family.</text>
</comment>
<dbReference type="CDD" id="cd05233">
    <property type="entry name" value="SDR_c"/>
    <property type="match status" value="1"/>
</dbReference>
<evidence type="ECO:0000313" key="6">
    <source>
        <dbReference type="Proteomes" id="UP001321506"/>
    </source>
</evidence>
<dbReference type="InterPro" id="IPR020904">
    <property type="entry name" value="Sc_DH/Rdtase_CS"/>
</dbReference>
<evidence type="ECO:0000256" key="1">
    <source>
        <dbReference type="ARBA" id="ARBA00006484"/>
    </source>
</evidence>
<dbReference type="InterPro" id="IPR057326">
    <property type="entry name" value="KR_dom"/>
</dbReference>
<dbReference type="InterPro" id="IPR036291">
    <property type="entry name" value="NAD(P)-bd_dom_sf"/>
</dbReference>
<reference evidence="5 6" key="1">
    <citation type="submission" date="2023-04" db="EMBL/GenBank/DDBJ databases">
        <title>Klugiella caeni sp. nov. isolated from the sludge of biochemical tank.</title>
        <authorList>
            <person name="Geng K."/>
        </authorList>
    </citation>
    <scope>NUCLEOTIDE SEQUENCE [LARGE SCALE GENOMIC DNA]</scope>
    <source>
        <strain evidence="5 6">YN-L-19</strain>
    </source>
</reference>
<dbReference type="EC" id="1.-.-.-" evidence="5"/>
<dbReference type="InterPro" id="IPR002347">
    <property type="entry name" value="SDR_fam"/>
</dbReference>
<keyword evidence="6" id="KW-1185">Reference proteome</keyword>
<dbReference type="AlphaFoldDB" id="A0AAW6T3L5"/>
<dbReference type="PROSITE" id="PS00061">
    <property type="entry name" value="ADH_SHORT"/>
    <property type="match status" value="1"/>
</dbReference>
<name>A0AAW6T3L5_9MICO</name>
<dbReference type="SMART" id="SM00822">
    <property type="entry name" value="PKS_KR"/>
    <property type="match status" value="1"/>
</dbReference>
<dbReference type="Pfam" id="PF13561">
    <property type="entry name" value="adh_short_C2"/>
    <property type="match status" value="1"/>
</dbReference>
<evidence type="ECO:0000259" key="4">
    <source>
        <dbReference type="SMART" id="SM00822"/>
    </source>
</evidence>
<accession>A0AAW6T3L5</accession>
<dbReference type="GO" id="GO:0016491">
    <property type="term" value="F:oxidoreductase activity"/>
    <property type="evidence" value="ECO:0007669"/>
    <property type="project" value="UniProtKB-KW"/>
</dbReference>
<dbReference type="EMBL" id="JASATX010000002">
    <property type="protein sequence ID" value="MDI2098421.1"/>
    <property type="molecule type" value="Genomic_DNA"/>
</dbReference>
<dbReference type="RefSeq" id="WP_281488215.1">
    <property type="nucleotide sequence ID" value="NZ_JASATX010000002.1"/>
</dbReference>
<keyword evidence="3" id="KW-0520">NAD</keyword>
<sequence length="258" mass="27187">MTAVIITGAAGGMGQEIARTLAREPLSGAENARLALVGRRVESMKGLAAELRDLGAEVELIGADLAEPDAAALVVDATIARFGGLSGIVSAAGTMAQRPLMELELDEWEYNFAVNTRPTWLLAKAAYPHLAETRGSLVAISSTSGHHPATPLGAYSASKAAVLILVKQLAYEWGPAGVRANTVSPGMIMTPMSPAAKNEELRRWREETIPLRRLGDPQDIADAVAFLLGDRSKYITGEDLVVDGGMRSGFVPRATGLA</sequence>
<evidence type="ECO:0000313" key="5">
    <source>
        <dbReference type="EMBL" id="MDI2098421.1"/>
    </source>
</evidence>
<evidence type="ECO:0000256" key="3">
    <source>
        <dbReference type="ARBA" id="ARBA00023027"/>
    </source>
</evidence>
<dbReference type="PANTHER" id="PTHR24321:SF8">
    <property type="entry name" value="ESTRADIOL 17-BETA-DEHYDROGENASE 8-RELATED"/>
    <property type="match status" value="1"/>
</dbReference>
<dbReference type="Gene3D" id="3.40.50.720">
    <property type="entry name" value="NAD(P)-binding Rossmann-like Domain"/>
    <property type="match status" value="1"/>
</dbReference>
<dbReference type="PANTHER" id="PTHR24321">
    <property type="entry name" value="DEHYDROGENASES, SHORT CHAIN"/>
    <property type="match status" value="1"/>
</dbReference>
<dbReference type="FunFam" id="3.40.50.720:FF:000084">
    <property type="entry name" value="Short-chain dehydrogenase reductase"/>
    <property type="match status" value="1"/>
</dbReference>
<dbReference type="SUPFAM" id="SSF51735">
    <property type="entry name" value="NAD(P)-binding Rossmann-fold domains"/>
    <property type="match status" value="1"/>
</dbReference>
<evidence type="ECO:0000256" key="2">
    <source>
        <dbReference type="ARBA" id="ARBA00023002"/>
    </source>
</evidence>
<proteinExistence type="inferred from homology"/>
<protein>
    <submittedName>
        <fullName evidence="5">SDR family oxidoreductase</fullName>
        <ecNumber evidence="5">1.-.-.-</ecNumber>
    </submittedName>
</protein>
<organism evidence="5 6">
    <name type="scientific">Ruicaihuangia caeni</name>
    <dbReference type="NCBI Taxonomy" id="3042517"/>
    <lineage>
        <taxon>Bacteria</taxon>
        <taxon>Bacillati</taxon>
        <taxon>Actinomycetota</taxon>
        <taxon>Actinomycetes</taxon>
        <taxon>Micrococcales</taxon>
        <taxon>Microbacteriaceae</taxon>
        <taxon>Ruicaihuangia</taxon>
    </lineage>
</organism>
<dbReference type="Proteomes" id="UP001321506">
    <property type="component" value="Unassembled WGS sequence"/>
</dbReference>